<protein>
    <submittedName>
        <fullName evidence="2">Uncharacterized protein</fullName>
    </submittedName>
</protein>
<proteinExistence type="predicted"/>
<feature type="region of interest" description="Disordered" evidence="1">
    <location>
        <begin position="147"/>
        <end position="194"/>
    </location>
</feature>
<sequence length="331" mass="37248">MSTPRKYTLGRPLEKQLTFQAQLQHPNPQQLKRRTCCSVHIKNQQFLSAGTFHETSARTRRTDDSRLPPFRSLTPYWMDVLGQIATIAFLAMRHSDRELDASRIAILQIHFTSAPANNVKLELQKVELKLKLNLKMKAKTKTITQTFNSNFKRTPRPPPSGMRPDLSSGRPGGSFRIASPEQSTSGSSPRTNSASEFCPWNLEVRARESTTTAGDLKLGRAARSRSRFIRSALFPGGASKYTECDPHYFPFRTIYSRIAPFADLRGQYNFCEEIPFCSINIGGSSTTNGVEACCQNCHQNHWIDSTQIFGFSSQNGGSESEFRRNGFARPE</sequence>
<feature type="compositionally biased region" description="Polar residues" evidence="1">
    <location>
        <begin position="180"/>
        <end position="194"/>
    </location>
</feature>
<gene>
    <name evidence="2" type="ORF">NTEN_LOCUS2239</name>
</gene>
<keyword evidence="3" id="KW-1185">Reference proteome</keyword>
<evidence type="ECO:0000256" key="1">
    <source>
        <dbReference type="SAM" id="MobiDB-lite"/>
    </source>
</evidence>
<name>A0A6H5G1C3_9HEMI</name>
<accession>A0A6H5G1C3</accession>
<organism evidence="2 3">
    <name type="scientific">Nesidiocoris tenuis</name>
    <dbReference type="NCBI Taxonomy" id="355587"/>
    <lineage>
        <taxon>Eukaryota</taxon>
        <taxon>Metazoa</taxon>
        <taxon>Ecdysozoa</taxon>
        <taxon>Arthropoda</taxon>
        <taxon>Hexapoda</taxon>
        <taxon>Insecta</taxon>
        <taxon>Pterygota</taxon>
        <taxon>Neoptera</taxon>
        <taxon>Paraneoptera</taxon>
        <taxon>Hemiptera</taxon>
        <taxon>Heteroptera</taxon>
        <taxon>Panheteroptera</taxon>
        <taxon>Cimicomorpha</taxon>
        <taxon>Miridae</taxon>
        <taxon>Dicyphina</taxon>
        <taxon>Nesidiocoris</taxon>
    </lineage>
</organism>
<evidence type="ECO:0000313" key="3">
    <source>
        <dbReference type="Proteomes" id="UP000479000"/>
    </source>
</evidence>
<reference evidence="2 3" key="1">
    <citation type="submission" date="2020-02" db="EMBL/GenBank/DDBJ databases">
        <authorList>
            <person name="Ferguson B K."/>
        </authorList>
    </citation>
    <scope>NUCLEOTIDE SEQUENCE [LARGE SCALE GENOMIC DNA]</scope>
</reference>
<evidence type="ECO:0000313" key="2">
    <source>
        <dbReference type="EMBL" id="CAA9995448.1"/>
    </source>
</evidence>
<dbReference type="EMBL" id="CADCXU010003307">
    <property type="protein sequence ID" value="CAA9995448.1"/>
    <property type="molecule type" value="Genomic_DNA"/>
</dbReference>
<dbReference type="Proteomes" id="UP000479000">
    <property type="component" value="Unassembled WGS sequence"/>
</dbReference>
<dbReference type="AlphaFoldDB" id="A0A6H5G1C3"/>